<dbReference type="PANTHER" id="PTHR36488:SF1">
    <property type="entry name" value="CASP-LIKE PROTEIN 1U2"/>
    <property type="match status" value="1"/>
</dbReference>
<dbReference type="GO" id="GO:0071555">
    <property type="term" value="P:cell wall organization"/>
    <property type="evidence" value="ECO:0007669"/>
    <property type="project" value="UniProtKB-KW"/>
</dbReference>
<keyword evidence="3" id="KW-0812">Transmembrane</keyword>
<feature type="transmembrane region" description="Helical" evidence="3">
    <location>
        <begin position="75"/>
        <end position="98"/>
    </location>
</feature>
<evidence type="ECO:0000256" key="3">
    <source>
        <dbReference type="SAM" id="Phobius"/>
    </source>
</evidence>
<dbReference type="InterPro" id="IPR044173">
    <property type="entry name" value="CASPL"/>
</dbReference>
<keyword evidence="1" id="KW-0961">Cell wall biogenesis/degradation</keyword>
<dbReference type="EnsemblPlants" id="EMT17588">
    <property type="protein sequence ID" value="EMT17588"/>
    <property type="gene ID" value="F775_23446"/>
</dbReference>
<organism evidence="4">
    <name type="scientific">Aegilops tauschii</name>
    <name type="common">Tausch's goatgrass</name>
    <name type="synonym">Aegilops squarrosa</name>
    <dbReference type="NCBI Taxonomy" id="37682"/>
    <lineage>
        <taxon>Eukaryota</taxon>
        <taxon>Viridiplantae</taxon>
        <taxon>Streptophyta</taxon>
        <taxon>Embryophyta</taxon>
        <taxon>Tracheophyta</taxon>
        <taxon>Spermatophyta</taxon>
        <taxon>Magnoliopsida</taxon>
        <taxon>Liliopsida</taxon>
        <taxon>Poales</taxon>
        <taxon>Poaceae</taxon>
        <taxon>BOP clade</taxon>
        <taxon>Pooideae</taxon>
        <taxon>Triticodae</taxon>
        <taxon>Triticeae</taxon>
        <taxon>Triticinae</taxon>
        <taxon>Aegilops</taxon>
    </lineage>
</organism>
<keyword evidence="3" id="KW-0472">Membrane</keyword>
<name>N1R0W1_AEGTA</name>
<reference evidence="4" key="1">
    <citation type="submission" date="2015-06" db="UniProtKB">
        <authorList>
            <consortium name="EnsemblPlants"/>
        </authorList>
    </citation>
    <scope>IDENTIFICATION</scope>
</reference>
<dbReference type="PANTHER" id="PTHR36488">
    <property type="entry name" value="CASP-LIKE PROTEIN 1U1"/>
    <property type="match status" value="1"/>
</dbReference>
<accession>N1R0W1</accession>
<comment type="function">
    <text evidence="2">Regulates membrane-cell wall junctions and localized cell wall deposition. Required for establishment of the Casparian strip membrane domain (CSD) and the subsequent formation of Casparian strips, a cell wall modification of the root endodermis that determines an apoplastic barrier between the intraorganismal apoplasm and the extraorganismal apoplasm and prevents lateral diffusion.</text>
</comment>
<evidence type="ECO:0000313" key="4">
    <source>
        <dbReference type="EnsemblPlants" id="EMT17588"/>
    </source>
</evidence>
<sequence length="130" mass="13310">MYGPDLPPSRYHHQADPPPLPNGSKALSLLLRLCAMLLAVVSAVVMAASSECAAHAPSDDSGAAASVVTFTYNRFGAFVLLVGCNITAAILEALAVYLHVSLDVAAVTAAAAADEKDSLDEEEAPAGDES</sequence>
<evidence type="ECO:0000256" key="2">
    <source>
        <dbReference type="ARBA" id="ARBA00025302"/>
    </source>
</evidence>
<evidence type="ECO:0000256" key="1">
    <source>
        <dbReference type="ARBA" id="ARBA00023316"/>
    </source>
</evidence>
<feature type="transmembrane region" description="Helical" evidence="3">
    <location>
        <begin position="29"/>
        <end position="48"/>
    </location>
</feature>
<protein>
    <submittedName>
        <fullName evidence="4">CASP-like protein</fullName>
    </submittedName>
</protein>
<keyword evidence="3" id="KW-1133">Transmembrane helix</keyword>
<proteinExistence type="predicted"/>
<dbReference type="AlphaFoldDB" id="N1R0W1"/>